<dbReference type="Proteomes" id="UP001159363">
    <property type="component" value="Chromosome 15"/>
</dbReference>
<name>A0ABQ9G462_9NEOP</name>
<reference evidence="2 3" key="1">
    <citation type="submission" date="2023-02" db="EMBL/GenBank/DDBJ databases">
        <title>LHISI_Scaffold_Assembly.</title>
        <authorList>
            <person name="Stuart O.P."/>
            <person name="Cleave R."/>
            <person name="Magrath M.J.L."/>
            <person name="Mikheyev A.S."/>
        </authorList>
    </citation>
    <scope>NUCLEOTIDE SEQUENCE [LARGE SCALE GENOMIC DNA]</scope>
    <source>
        <strain evidence="2">Daus_M_001</strain>
        <tissue evidence="2">Leg muscle</tissue>
    </source>
</reference>
<comment type="caution">
    <text evidence="2">The sequence shown here is derived from an EMBL/GenBank/DDBJ whole genome shotgun (WGS) entry which is preliminary data.</text>
</comment>
<proteinExistence type="predicted"/>
<organism evidence="2 3">
    <name type="scientific">Dryococelus australis</name>
    <dbReference type="NCBI Taxonomy" id="614101"/>
    <lineage>
        <taxon>Eukaryota</taxon>
        <taxon>Metazoa</taxon>
        <taxon>Ecdysozoa</taxon>
        <taxon>Arthropoda</taxon>
        <taxon>Hexapoda</taxon>
        <taxon>Insecta</taxon>
        <taxon>Pterygota</taxon>
        <taxon>Neoptera</taxon>
        <taxon>Polyneoptera</taxon>
        <taxon>Phasmatodea</taxon>
        <taxon>Verophasmatodea</taxon>
        <taxon>Anareolatae</taxon>
        <taxon>Phasmatidae</taxon>
        <taxon>Eurycanthinae</taxon>
        <taxon>Dryococelus</taxon>
    </lineage>
</organism>
<keyword evidence="3" id="KW-1185">Reference proteome</keyword>
<evidence type="ECO:0000313" key="3">
    <source>
        <dbReference type="Proteomes" id="UP001159363"/>
    </source>
</evidence>
<sequence>MIWAALNIEILKPDEGEARGVWGSGEKREITEKTHQAAALSGTIASCENLRWNRLFDNEMFLGSSSPCLEPDPIIPLEVDCQVAHVYAVTRARTYAVDKRFHPLMEKGAGERLRRGDFKGVAVEGGKVRSRNEKQRAWQPPRHKNADIYTATLPRPPGPRNPIPPSSTINQPLPGNTEGGVRPRGFRPPRALEHIQVRRGQCAGRQRIFAVRYGASGFTPPSCCRYLWVVNGPDLISWETKHGYRWKSYLSRDLQAHALKKMASLPNPPHEGEPGSSSGRNPRDFRCGNHAGRCRWSAGFLGDIQFPSPYIPALLHAHVTSPQSALNTSILTAVQISPDHPKLNCCSRHVLGQLAAGCRAAAGNALTPNKRAGDCR</sequence>
<feature type="region of interest" description="Disordered" evidence="1">
    <location>
        <begin position="153"/>
        <end position="184"/>
    </location>
</feature>
<protein>
    <submittedName>
        <fullName evidence="2">Uncharacterized protein</fullName>
    </submittedName>
</protein>
<feature type="compositionally biased region" description="Pro residues" evidence="1">
    <location>
        <begin position="154"/>
        <end position="165"/>
    </location>
</feature>
<evidence type="ECO:0000313" key="2">
    <source>
        <dbReference type="EMBL" id="KAJ8866867.1"/>
    </source>
</evidence>
<gene>
    <name evidence="2" type="ORF">PR048_032729</name>
</gene>
<evidence type="ECO:0000256" key="1">
    <source>
        <dbReference type="SAM" id="MobiDB-lite"/>
    </source>
</evidence>
<feature type="region of interest" description="Disordered" evidence="1">
    <location>
        <begin position="263"/>
        <end position="284"/>
    </location>
</feature>
<dbReference type="EMBL" id="JARBHB010000016">
    <property type="protein sequence ID" value="KAJ8866867.1"/>
    <property type="molecule type" value="Genomic_DNA"/>
</dbReference>
<accession>A0ABQ9G462</accession>